<keyword evidence="5" id="KW-0732">Signal</keyword>
<dbReference type="SUPFAM" id="SSF101898">
    <property type="entry name" value="NHL repeat"/>
    <property type="match status" value="1"/>
</dbReference>
<evidence type="ECO:0000259" key="6">
    <source>
        <dbReference type="SMART" id="SM00409"/>
    </source>
</evidence>
<dbReference type="InterPro" id="IPR001258">
    <property type="entry name" value="NHL_repeat"/>
</dbReference>
<feature type="signal peptide" evidence="5">
    <location>
        <begin position="1"/>
        <end position="28"/>
    </location>
</feature>
<dbReference type="Proteomes" id="UP000078486">
    <property type="component" value="Unassembled WGS sequence"/>
</dbReference>
<dbReference type="Pfam" id="PF01436">
    <property type="entry name" value="NHL"/>
    <property type="match status" value="1"/>
</dbReference>
<gene>
    <name evidence="7" type="ORF">AW736_23275</name>
    <name evidence="8" type="ORF">AW736_26570</name>
</gene>
<dbReference type="SMART" id="SM00409">
    <property type="entry name" value="IG"/>
    <property type="match status" value="3"/>
</dbReference>
<proteinExistence type="predicted"/>
<dbReference type="InterPro" id="IPR011042">
    <property type="entry name" value="6-blade_b-propeller_TolB-like"/>
</dbReference>
<reference evidence="7 9" key="1">
    <citation type="submission" date="2016-01" db="EMBL/GenBank/DDBJ databases">
        <title>High potential of lignocellulose degradation of a new Verrucomicrobia species.</title>
        <authorList>
            <person name="Wang Y."/>
            <person name="Shi Y."/>
            <person name="Qiu Z."/>
            <person name="Liu S."/>
            <person name="Yang H."/>
        </authorList>
    </citation>
    <scope>NUCLEOTIDE SEQUENCE [LARGE SCALE GENOMIC DNA]</scope>
    <source>
        <strain evidence="7 9">TSB47</strain>
    </source>
</reference>
<dbReference type="InterPro" id="IPR042229">
    <property type="entry name" value="Listeria/Bacterioides_rpt_sf"/>
</dbReference>
<keyword evidence="9" id="KW-1185">Reference proteome</keyword>
<dbReference type="SUPFAM" id="SSF48726">
    <property type="entry name" value="Immunoglobulin"/>
    <property type="match status" value="2"/>
</dbReference>
<dbReference type="InterPro" id="IPR036179">
    <property type="entry name" value="Ig-like_dom_sf"/>
</dbReference>
<keyword evidence="4" id="KW-0472">Membrane</keyword>
<dbReference type="InterPro" id="IPR013783">
    <property type="entry name" value="Ig-like_fold"/>
</dbReference>
<feature type="transmembrane region" description="Helical" evidence="4">
    <location>
        <begin position="1347"/>
        <end position="1366"/>
    </location>
</feature>
<dbReference type="Pfam" id="PF09479">
    <property type="entry name" value="Flg_new"/>
    <property type="match status" value="1"/>
</dbReference>
<dbReference type="RefSeq" id="WP_068772706.1">
    <property type="nucleotide sequence ID" value="NZ_KV441845.1"/>
</dbReference>
<keyword evidence="4" id="KW-1133">Transmembrane helix</keyword>
<dbReference type="PANTHER" id="PTHR13833:SF71">
    <property type="entry name" value="NHL DOMAIN-CONTAINING PROTEIN"/>
    <property type="match status" value="1"/>
</dbReference>
<feature type="chain" id="PRO_5008872523" description="Immunoglobulin domain-containing protein" evidence="5">
    <location>
        <begin position="29"/>
        <end position="1369"/>
    </location>
</feature>
<evidence type="ECO:0000256" key="4">
    <source>
        <dbReference type="SAM" id="Phobius"/>
    </source>
</evidence>
<organism evidence="7 9">
    <name type="scientific">Termitidicoccus mucosus</name>
    <dbReference type="NCBI Taxonomy" id="1184151"/>
    <lineage>
        <taxon>Bacteria</taxon>
        <taxon>Pseudomonadati</taxon>
        <taxon>Verrucomicrobiota</taxon>
        <taxon>Opitutia</taxon>
        <taxon>Opitutales</taxon>
        <taxon>Opitutaceae</taxon>
        <taxon>Termitidicoccus</taxon>
    </lineage>
</organism>
<accession>A0A178IE94</accession>
<dbReference type="CDD" id="cd00096">
    <property type="entry name" value="Ig"/>
    <property type="match status" value="1"/>
</dbReference>
<feature type="domain" description="Immunoglobulin" evidence="6">
    <location>
        <begin position="557"/>
        <end position="634"/>
    </location>
</feature>
<dbReference type="InterPro" id="IPR013378">
    <property type="entry name" value="InlB-like_B-rpt"/>
</dbReference>
<dbReference type="Gene3D" id="2.120.10.30">
    <property type="entry name" value="TolB, C-terminal domain"/>
    <property type="match status" value="3"/>
</dbReference>
<dbReference type="PANTHER" id="PTHR13833">
    <property type="match status" value="1"/>
</dbReference>
<dbReference type="Gene3D" id="2.60.40.10">
    <property type="entry name" value="Immunoglobulins"/>
    <property type="match status" value="4"/>
</dbReference>
<dbReference type="PROSITE" id="PS51125">
    <property type="entry name" value="NHL"/>
    <property type="match status" value="1"/>
</dbReference>
<dbReference type="InterPro" id="IPR006311">
    <property type="entry name" value="TAT_signal"/>
</dbReference>
<dbReference type="OrthoDB" id="252952at2"/>
<name>A0A178IE94_9BACT</name>
<evidence type="ECO:0000256" key="1">
    <source>
        <dbReference type="ARBA" id="ARBA00004196"/>
    </source>
</evidence>
<keyword evidence="4" id="KW-0812">Transmembrane</keyword>
<feature type="domain" description="Immunoglobulin" evidence="6">
    <location>
        <begin position="924"/>
        <end position="1014"/>
    </location>
</feature>
<dbReference type="PROSITE" id="PS51318">
    <property type="entry name" value="TAT"/>
    <property type="match status" value="1"/>
</dbReference>
<evidence type="ECO:0000313" key="7">
    <source>
        <dbReference type="EMBL" id="OAM87399.1"/>
    </source>
</evidence>
<comment type="caution">
    <text evidence="7">The sequence shown here is derived from an EMBL/GenBank/DDBJ whole genome shotgun (WGS) entry which is preliminary data.</text>
</comment>
<sequence>MTKVNSPRNWLKRLAALAVTVGAFLALAATASAATVSSITRHSPATESTTSAAVVFKVTFSEAFADADAADFEALAAAGVTGAAVTGVRADAGDPSVLYVTVSGLALESAGTIGLKVSDTATITDSGGNPIPGGFASGETYTRTPASIPAYNSAVRDTTVTWLGTINNDYNLPSNWSTGVVPGSGERVSIDTTLPGTPAIDILLENTGPADVSHKIGGFAASGALTGSTTLTLSSTGGAWLNLELDGACFFSRNNNNSDQPWTLILNDHTRVTVTATHGFYSPRAAAFWGAKVTVKTGAELDAGTIREQNFNTLNTEKDSLVTWGGGYQAYINQSSVISGTLHATHASGKEALRIADGATGVITLAETGVIQYDYVDTYTNLNYGTFIVNGTHNGSVRTISGRASTLSGTGVINGDILLNGSGIVAAGGQSAGGTLTLNGSGTISSSASLKASFFEDGSHGTLNVNGTLTIGGAAILNLAIGGADSGATAVPGRYKIVTATAISGTFPNPALNALGASVNTALETGADPGTGGQAIWINIVDPSGETPPSLAWAADAGDQSAQVGETATFTVTPTGTGPFTYTWKKNGETISGATTASYTTPTLTAADNGAVYTVYVKGVAYQRVPLAATLTIVTAPGFAANGDLPASTIAYVSDITLSVTATGTPAPSLQWQISTDSGGTWNDISGETSATLDLTGLTFSDTGKQYRVKLNNGVGGDIFSTATTLTVNTGPQPALSVSPNTAQTITRDAGSVSFSITNSGEAGSSLVWQATLTNAPDWARITTVTSGTDTGYITVEYDLNPLGTGTERSTTLRITGEGASGSPANIQITQAANPFVVIQVTFDAGEGATVSPATKTVTRELPYGTLPVPVKPGYTFAGWFTEPEAAGTEATQTTIVPDLNNHSLHAAWVELPQSVPVITNNYSAEQVVAVGRSFTLTATASGSPAPTYLWQISTDGGKSWSDLSPTNSNYSGVLTSTLKISRINAGMDGYLFRYRAVNVNGTTYSDPVKLVAAEAIFAGPADLAFDSAGTLYVADTPANIIRRIDTSGSTSVFAGASASGALLDATGTAARFNQPTAIAFNAAGELLVADKDNGVIRKITSDAQVTTFATGLGKPVALAIDASGTLYVADSTNHTISTVDTDGTVALLAGLTGTAGNTVGAGTGARFNAPSGVTIDNDGYLFVADTGNNTLRTPDSLGVFLHYAGTPGIVGTADGDAPDALLNNPRGLASDAAGNIYFADTGNHTIRVLAADGEIVTLAGMPGISGLRDGSAATALFNAPQAVILSPEGTLLVADTGNAVVREITFAAGDFTSAQVATLAVTTGTTIGNGTGSTGGSSEGGGGGGGATSIPGLALLGLFIVIAAIRRR</sequence>
<dbReference type="InterPro" id="IPR000033">
    <property type="entry name" value="LDLR_classB_rpt"/>
</dbReference>
<dbReference type="GO" id="GO:0030313">
    <property type="term" value="C:cell envelope"/>
    <property type="evidence" value="ECO:0007669"/>
    <property type="project" value="UniProtKB-SubCell"/>
</dbReference>
<keyword evidence="2" id="KW-0677">Repeat</keyword>
<evidence type="ECO:0000256" key="3">
    <source>
        <dbReference type="PROSITE-ProRule" id="PRU00504"/>
    </source>
</evidence>
<dbReference type="SMART" id="SM00135">
    <property type="entry name" value="LY"/>
    <property type="match status" value="3"/>
</dbReference>
<dbReference type="EMBL" id="LRRQ01000172">
    <property type="protein sequence ID" value="OAM87399.1"/>
    <property type="molecule type" value="Genomic_DNA"/>
</dbReference>
<protein>
    <recommendedName>
        <fullName evidence="6">Immunoglobulin domain-containing protein</fullName>
    </recommendedName>
</protein>
<dbReference type="STRING" id="1184151.AW736_23275"/>
<evidence type="ECO:0000256" key="5">
    <source>
        <dbReference type="SAM" id="SignalP"/>
    </source>
</evidence>
<evidence type="ECO:0000313" key="8">
    <source>
        <dbReference type="EMBL" id="OAM91851.1"/>
    </source>
</evidence>
<dbReference type="InterPro" id="IPR003599">
    <property type="entry name" value="Ig_sub"/>
</dbReference>
<feature type="domain" description="Immunoglobulin" evidence="6">
    <location>
        <begin position="648"/>
        <end position="729"/>
    </location>
</feature>
<dbReference type="EMBL" id="LRRQ01000006">
    <property type="protein sequence ID" value="OAM91851.1"/>
    <property type="molecule type" value="Genomic_DNA"/>
</dbReference>
<dbReference type="Gene3D" id="2.60.40.4270">
    <property type="entry name" value="Listeria-Bacteroides repeat domain"/>
    <property type="match status" value="1"/>
</dbReference>
<evidence type="ECO:0000256" key="2">
    <source>
        <dbReference type="ARBA" id="ARBA00022737"/>
    </source>
</evidence>
<evidence type="ECO:0000313" key="9">
    <source>
        <dbReference type="Proteomes" id="UP000078486"/>
    </source>
</evidence>
<feature type="repeat" description="NHL" evidence="3">
    <location>
        <begin position="1223"/>
        <end position="1253"/>
    </location>
</feature>
<comment type="subcellular location">
    <subcellularLocation>
        <location evidence="1">Cell envelope</location>
    </subcellularLocation>
</comment>